<dbReference type="PANTHER" id="PTHR43316:SF3">
    <property type="entry name" value="HALOACID DEHALOGENASE, TYPE II (AFU_ORTHOLOGUE AFUA_2G07750)-RELATED"/>
    <property type="match status" value="1"/>
</dbReference>
<accession>A0ABP1CQT1</accession>
<dbReference type="InterPro" id="IPR023198">
    <property type="entry name" value="PGP-like_dom2"/>
</dbReference>
<evidence type="ECO:0000313" key="3">
    <source>
        <dbReference type="EMBL" id="CAL1697129.1"/>
    </source>
</evidence>
<dbReference type="SFLD" id="SFLDS00003">
    <property type="entry name" value="Haloacid_Dehalogenase"/>
    <property type="match status" value="1"/>
</dbReference>
<proteinExistence type="inferred from homology"/>
<evidence type="ECO:0000256" key="2">
    <source>
        <dbReference type="ARBA" id="ARBA00022801"/>
    </source>
</evidence>
<keyword evidence="4" id="KW-1185">Reference proteome</keyword>
<sequence>MATSGSLNGVEALVFDVFGTVVDWRGSVSSALHDQYPDFQDDWVAFTNEWRQGYYQKTRNVAGGAAGSTNVDVVHRELLDEMLKNERWAHLAGKWDDDNRRELALMWHKLNGWPDTTEGLYALKKKAIIGTLSNGSARLLVDMAKHADLPWDIVFSGDILDSYKPNPKMYLGAAQRLSLTPDKVAMVAAHIYDLRAAASHGLKTVYVRRSGEDPAEIRDQVKPKAEGGEVDVVVDTFLELADVL</sequence>
<dbReference type="InterPro" id="IPR006328">
    <property type="entry name" value="2-HAD"/>
</dbReference>
<dbReference type="Pfam" id="PF00702">
    <property type="entry name" value="Hydrolase"/>
    <property type="match status" value="1"/>
</dbReference>
<dbReference type="PANTHER" id="PTHR43316">
    <property type="entry name" value="HYDROLASE, HALOACID DELAHOGENASE-RELATED"/>
    <property type="match status" value="1"/>
</dbReference>
<name>A0ABP1CQT1_9APHY</name>
<dbReference type="InterPro" id="IPR036412">
    <property type="entry name" value="HAD-like_sf"/>
</dbReference>
<evidence type="ECO:0008006" key="5">
    <source>
        <dbReference type="Google" id="ProtNLM"/>
    </source>
</evidence>
<dbReference type="Gene3D" id="1.10.150.240">
    <property type="entry name" value="Putative phosphatase, domain 2"/>
    <property type="match status" value="1"/>
</dbReference>
<evidence type="ECO:0000256" key="1">
    <source>
        <dbReference type="ARBA" id="ARBA00008106"/>
    </source>
</evidence>
<gene>
    <name evidence="3" type="ORF">GFSPODELE1_LOCUS1500</name>
</gene>
<dbReference type="NCBIfam" id="TIGR01428">
    <property type="entry name" value="HAD_type_II"/>
    <property type="match status" value="1"/>
</dbReference>
<reference evidence="4" key="1">
    <citation type="submission" date="2024-04" db="EMBL/GenBank/DDBJ databases">
        <authorList>
            <person name="Shaw F."/>
            <person name="Minotto A."/>
        </authorList>
    </citation>
    <scope>NUCLEOTIDE SEQUENCE [LARGE SCALE GENOMIC DNA]</scope>
</reference>
<keyword evidence="2" id="KW-0378">Hydrolase</keyword>
<dbReference type="InterPro" id="IPR051540">
    <property type="entry name" value="S-2-haloacid_dehalogenase"/>
</dbReference>
<dbReference type="SUPFAM" id="SSF56784">
    <property type="entry name" value="HAD-like"/>
    <property type="match status" value="1"/>
</dbReference>
<organism evidence="3 4">
    <name type="scientific">Somion occarium</name>
    <dbReference type="NCBI Taxonomy" id="3059160"/>
    <lineage>
        <taxon>Eukaryota</taxon>
        <taxon>Fungi</taxon>
        <taxon>Dikarya</taxon>
        <taxon>Basidiomycota</taxon>
        <taxon>Agaricomycotina</taxon>
        <taxon>Agaricomycetes</taxon>
        <taxon>Polyporales</taxon>
        <taxon>Cerrenaceae</taxon>
        <taxon>Somion</taxon>
    </lineage>
</organism>
<protein>
    <recommendedName>
        <fullName evidence="5">Haloacid dehalogenase</fullName>
    </recommendedName>
</protein>
<dbReference type="InterPro" id="IPR023214">
    <property type="entry name" value="HAD_sf"/>
</dbReference>
<comment type="similarity">
    <text evidence="1">Belongs to the HAD-like hydrolase superfamily. S-2-haloalkanoic acid dehalogenase family.</text>
</comment>
<dbReference type="EMBL" id="OZ037944">
    <property type="protein sequence ID" value="CAL1697129.1"/>
    <property type="molecule type" value="Genomic_DNA"/>
</dbReference>
<dbReference type="Proteomes" id="UP001497453">
    <property type="component" value="Chromosome 1"/>
</dbReference>
<dbReference type="InterPro" id="IPR006439">
    <property type="entry name" value="HAD-SF_hydro_IA"/>
</dbReference>
<dbReference type="Gene3D" id="3.40.50.1000">
    <property type="entry name" value="HAD superfamily/HAD-like"/>
    <property type="match status" value="1"/>
</dbReference>
<dbReference type="SFLD" id="SFLDG01129">
    <property type="entry name" value="C1.5:_HAD__Beta-PGM__Phosphata"/>
    <property type="match status" value="1"/>
</dbReference>
<dbReference type="PRINTS" id="PR00413">
    <property type="entry name" value="HADHALOGNASE"/>
</dbReference>
<dbReference type="NCBIfam" id="TIGR01493">
    <property type="entry name" value="HAD-SF-IA-v2"/>
    <property type="match status" value="1"/>
</dbReference>
<evidence type="ECO:0000313" key="4">
    <source>
        <dbReference type="Proteomes" id="UP001497453"/>
    </source>
</evidence>